<dbReference type="InterPro" id="IPR008635">
    <property type="entry name" value="Coiled_stalk_dom"/>
</dbReference>
<dbReference type="PATRIC" id="fig|1433287.3.peg.509"/>
<evidence type="ECO:0000256" key="6">
    <source>
        <dbReference type="ARBA" id="ARBA00022692"/>
    </source>
</evidence>
<dbReference type="Gene3D" id="2.20.70.140">
    <property type="match status" value="2"/>
</dbReference>
<dbReference type="KEGG" id="mvi:X808_5120"/>
<proteinExistence type="inferred from homology"/>
<dbReference type="Pfam" id="PF05662">
    <property type="entry name" value="YadA_stalk"/>
    <property type="match status" value="5"/>
</dbReference>
<evidence type="ECO:0000256" key="4">
    <source>
        <dbReference type="ARBA" id="ARBA00022448"/>
    </source>
</evidence>
<dbReference type="Proteomes" id="UP000066995">
    <property type="component" value="Chromosome"/>
</dbReference>
<evidence type="ECO:0000259" key="14">
    <source>
        <dbReference type="Pfam" id="PF05662"/>
    </source>
</evidence>
<dbReference type="STRING" id="1433287.X808_5120"/>
<feature type="domain" description="Trimeric autotransporter adhesin YadA-like head" evidence="13">
    <location>
        <begin position="309"/>
        <end position="334"/>
    </location>
</feature>
<feature type="domain" description="Trimeric autotransporter adhesin YadA-like stalk" evidence="14">
    <location>
        <begin position="1272"/>
        <end position="1313"/>
    </location>
</feature>
<sequence length="1390" mass="136430">MVSELSRSSSKSGSKIAKTSLTSKAFKLSAVSLVLSASFANAATYSVVGGTVPDNTQTTESGSVLTAVAIGTGSNVKSTTTTVTDPVSGATIENISNAGKYSTAIGYNATASADASTALGGLANATYASTALGANSTASNLSVSVGYDSSATGFREVFIGNKAGTNHTDTSYNIGLGYSAGSNLTGNNTISIGNAAGDGTSGNHNIAIGTYANAKVAGPITNVTSSDNIAIGNAALANGVNNYKSATTATTTDVGRATAVGSHAYATGITSSAYGAESNASAIHSTALGSKSKASGDNSTAVGYEARTSGHGSTALGYYANATALLTTAVGTNSNAGKDYDSAFGREANASGGSATALGNRATASGPASIALGVSSKATNQRTIAIGELANASGFYAAAIGPNATATLTNSTAIGRNASAEHADAVALGSNSVTAAPVPTTEATVNSIHYSGFAGTNPIATVSIGSVGNERTITNVAAGRISATSTDAINGSQLYLTQEALGNVANSTATILGGGAKVSPDGNITAPTYTLVNGSPDADENGNKGTYSNVSAALSALNTAVISPLTFAGDTGTSVTRRLGSTLNIKGGATDTLTDGNIGVEADGTDTLTIKLAEKVNLGVNGSLTTGDTVLNTTGVTISNGAVGNTVSLTKDGLDNGGNKIINVAAGEEDTDAVNVSQLNEVISKFAVHYVSISDDGIQRDNYDNTGSSGVNSMAIGVATSSNGNLATALGSEAKANGERTTAVGPRATADGMNATSVGYNANANATNALAVGSAANANGDTSTAIGTASTATTARATALGAKSEATGENSTAVGYEATSTGAGSLAAGYNANAGGTQSTALGNSANAGGMWSTAVGRNANATGSSSTALGNNANAVGAASVALGVSSQATTTGAVALGQNASATHIGSVALGTNSVTAKAVATESAQLNGNTYTFAGTNPTSTVSIGSEGNERTLTNVAAGRISETSTDAINGSQLYAAYTEIDNLSTEVTDLKNGGLSFADDAGTKLTRKLGDTLNIKGGADTTTLTDNNIGVVANGDDTLIVKLAKDVNLGNNGSITTGKTKVNTNGLTIENGPSITTTGVDAGSLKVTNVADGDISPVSADAVNGSQLYSTANSIANALGGGSTVNTNGTVSAPSYTVVNDAPASEANKTVNNVGDAITALNDAVTSPLTFAGDTGTASTRKLGSTVTVKGGISDESALTDNNIGVVSDGNGTLNVKLAKDVKVNSVTATTVAADTVKAGDTEITTNGLTINGGPSVTKSGINAANKKITNVAKGTNDTDAVNVSQLKASEQNINNKINNIDSKVNKVDKRLRAGIAGATATAGLPQAYLPGKSMLAASGGTYRNEAAIAVGYSRISDNGKVIYKLTGNSNTRGDFGGSIGMGYQW</sequence>
<dbReference type="CDD" id="cd12820">
    <property type="entry name" value="LbR_YadA-like"/>
    <property type="match status" value="3"/>
</dbReference>
<gene>
    <name evidence="15" type="ORF">X808_5120</name>
</gene>
<keyword evidence="6" id="KW-0812">Transmembrane</keyword>
<dbReference type="GO" id="GO:0015031">
    <property type="term" value="P:protein transport"/>
    <property type="evidence" value="ECO:0007669"/>
    <property type="project" value="UniProtKB-KW"/>
</dbReference>
<dbReference type="Pfam" id="PF05658">
    <property type="entry name" value="YadA_head"/>
    <property type="match status" value="12"/>
</dbReference>
<feature type="domain" description="Trimeric autotransporter adhesin YadA-like head" evidence="13">
    <location>
        <begin position="392"/>
        <end position="418"/>
    </location>
</feature>
<evidence type="ECO:0000313" key="15">
    <source>
        <dbReference type="EMBL" id="AHG75035.1"/>
    </source>
</evidence>
<feature type="signal peptide" evidence="11">
    <location>
        <begin position="1"/>
        <end position="42"/>
    </location>
</feature>
<feature type="domain" description="Trimeric autotransporter adhesin YadA-like head" evidence="13">
    <location>
        <begin position="778"/>
        <end position="804"/>
    </location>
</feature>
<feature type="domain" description="Trimeric autotransporter adhesin YadA-like stalk" evidence="14">
    <location>
        <begin position="956"/>
        <end position="997"/>
    </location>
</feature>
<feature type="chain" id="PRO_5004793941" evidence="11">
    <location>
        <begin position="43"/>
        <end position="1390"/>
    </location>
</feature>
<feature type="domain" description="Trimeric autotransporter adhesin YadA-like head" evidence="13">
    <location>
        <begin position="709"/>
        <end position="734"/>
    </location>
</feature>
<evidence type="ECO:0000256" key="9">
    <source>
        <dbReference type="ARBA" id="ARBA00023136"/>
    </source>
</evidence>
<keyword evidence="16" id="KW-1185">Reference proteome</keyword>
<organism evidence="15 16">
    <name type="scientific">Mannheimia varigena USDA-ARS-USMARC-1296</name>
    <dbReference type="NCBI Taxonomy" id="1433287"/>
    <lineage>
        <taxon>Bacteria</taxon>
        <taxon>Pseudomonadati</taxon>
        <taxon>Pseudomonadota</taxon>
        <taxon>Gammaproteobacteria</taxon>
        <taxon>Pasteurellales</taxon>
        <taxon>Pasteurellaceae</taxon>
        <taxon>Mannheimia</taxon>
    </lineage>
</organism>
<evidence type="ECO:0000256" key="8">
    <source>
        <dbReference type="ARBA" id="ARBA00022927"/>
    </source>
</evidence>
<dbReference type="Gene3D" id="3.30.1300.30">
    <property type="entry name" value="GSPII I/J protein-like"/>
    <property type="match status" value="1"/>
</dbReference>
<evidence type="ECO:0000259" key="12">
    <source>
        <dbReference type="Pfam" id="PF03895"/>
    </source>
</evidence>
<evidence type="ECO:0000256" key="10">
    <source>
        <dbReference type="ARBA" id="ARBA00023237"/>
    </source>
</evidence>
<evidence type="ECO:0000256" key="2">
    <source>
        <dbReference type="ARBA" id="ARBA00004442"/>
    </source>
</evidence>
<feature type="domain" description="Trimeric autotransporter adhesin YadA-like stalk" evidence="14">
    <location>
        <begin position="1090"/>
        <end position="1134"/>
    </location>
</feature>
<keyword evidence="10" id="KW-0998">Cell outer membrane</keyword>
<evidence type="ECO:0000256" key="11">
    <source>
        <dbReference type="SAM" id="SignalP"/>
    </source>
</evidence>
<dbReference type="Gene3D" id="2.150.10.10">
    <property type="entry name" value="Serralysin-like metalloprotease, C-terminal"/>
    <property type="match status" value="6"/>
</dbReference>
<accession>W0QB17</accession>
<evidence type="ECO:0000256" key="5">
    <source>
        <dbReference type="ARBA" id="ARBA00022452"/>
    </source>
</evidence>
<dbReference type="InterPro" id="IPR045584">
    <property type="entry name" value="Pilin-like"/>
</dbReference>
<comment type="similarity">
    <text evidence="3">Belongs to the autotransporter-2 (AT-2) (TC 1.B.40) family.</text>
</comment>
<evidence type="ECO:0000259" key="13">
    <source>
        <dbReference type="Pfam" id="PF05658"/>
    </source>
</evidence>
<dbReference type="HOGENOM" id="CLU_267631_0_0_6"/>
<dbReference type="EMBL" id="CP006943">
    <property type="protein sequence ID" value="AHG75035.1"/>
    <property type="molecule type" value="Genomic_DNA"/>
</dbReference>
<evidence type="ECO:0000313" key="16">
    <source>
        <dbReference type="Proteomes" id="UP000066995"/>
    </source>
</evidence>
<keyword evidence="5" id="KW-1134">Transmembrane beta strand</keyword>
<dbReference type="InterPro" id="IPR005594">
    <property type="entry name" value="YadA_C"/>
</dbReference>
<dbReference type="Gene3D" id="6.10.250.2120">
    <property type="match status" value="1"/>
</dbReference>
<feature type="domain" description="Trimeric autotransporter adhesin YadA-like head" evidence="13">
    <location>
        <begin position="853"/>
        <end position="874"/>
    </location>
</feature>
<keyword evidence="4" id="KW-0813">Transport</keyword>
<protein>
    <submittedName>
        <fullName evidence="15">YadA domain protein</fullName>
    </submittedName>
</protein>
<evidence type="ECO:0000256" key="3">
    <source>
        <dbReference type="ARBA" id="ARBA00005848"/>
    </source>
</evidence>
<dbReference type="GO" id="GO:0009986">
    <property type="term" value="C:cell surface"/>
    <property type="evidence" value="ECO:0007669"/>
    <property type="project" value="UniProtKB-SubCell"/>
</dbReference>
<feature type="domain" description="Trimeric autotransporter adhesin YadA-like head" evidence="13">
    <location>
        <begin position="338"/>
        <end position="362"/>
    </location>
</feature>
<reference evidence="15 16" key="1">
    <citation type="submission" date="2013-12" db="EMBL/GenBank/DDBJ databases">
        <title>Annotation of the Mannheimia varigena USDA-ARS-USMARC-1296 complete genome.</title>
        <authorList>
            <person name="Harhay G.P."/>
            <person name="Clawson M.L."/>
            <person name="Murray R.W."/>
            <person name="Lubbers B.V."/>
            <person name="Heaton M.P."/>
            <person name="Chitko-Mckown C.G."/>
            <person name="Harhay D.M."/>
            <person name="Smith T.P.L."/>
        </authorList>
    </citation>
    <scope>NUCLEOTIDE SEQUENCE [LARGE SCALE GENOMIC DNA]</scope>
    <source>
        <strain evidence="15 16">USDA-ARS-USMARC-1296</strain>
    </source>
</reference>
<dbReference type="InterPro" id="IPR011049">
    <property type="entry name" value="Serralysin-like_metalloprot_C"/>
</dbReference>
<feature type="domain" description="Trimeric autotransporter adhesin YadA-like head" evidence="13">
    <location>
        <begin position="364"/>
        <end position="387"/>
    </location>
</feature>
<feature type="domain" description="Trimeric autotransporter adhesin YadA-like head" evidence="13">
    <location>
        <begin position="893"/>
        <end position="916"/>
    </location>
</feature>
<feature type="domain" description="Trimeric autotransporter adhesin YadA-like stalk" evidence="14">
    <location>
        <begin position="660"/>
        <end position="686"/>
    </location>
</feature>
<dbReference type="GO" id="GO:0009279">
    <property type="term" value="C:cell outer membrane"/>
    <property type="evidence" value="ECO:0007669"/>
    <property type="project" value="UniProtKB-SubCell"/>
</dbReference>
<evidence type="ECO:0000256" key="7">
    <source>
        <dbReference type="ARBA" id="ARBA00022729"/>
    </source>
</evidence>
<name>W0QB17_9PAST</name>
<dbReference type="SUPFAM" id="SSF101967">
    <property type="entry name" value="Adhesin YadA, collagen-binding domain"/>
    <property type="match status" value="7"/>
</dbReference>
<feature type="domain" description="Trimeric autotransporter adhesin YadA-like C-terminal membrane anchor" evidence="12">
    <location>
        <begin position="1330"/>
        <end position="1390"/>
    </location>
</feature>
<feature type="domain" description="Trimeric autotransporter adhesin YadA-like stalk" evidence="14">
    <location>
        <begin position="473"/>
        <end position="511"/>
    </location>
</feature>
<feature type="domain" description="Trimeric autotransporter adhesin YadA-like head" evidence="13">
    <location>
        <begin position="736"/>
        <end position="762"/>
    </location>
</feature>
<keyword evidence="7 11" id="KW-0732">Signal</keyword>
<dbReference type="Gene3D" id="1.20.5.170">
    <property type="match status" value="2"/>
</dbReference>
<feature type="domain" description="Trimeric autotransporter adhesin YadA-like head" evidence="13">
    <location>
        <begin position="99"/>
        <end position="121"/>
    </location>
</feature>
<comment type="subcellular location">
    <subcellularLocation>
        <location evidence="2">Cell outer membrane</location>
    </subcellularLocation>
    <subcellularLocation>
        <location evidence="1">Cell surface</location>
    </subcellularLocation>
</comment>
<dbReference type="eggNOG" id="COG5295">
    <property type="taxonomic scope" value="Bacteria"/>
</dbReference>
<keyword evidence="9" id="KW-0472">Membrane</keyword>
<keyword evidence="8" id="KW-0653">Protein transport</keyword>
<dbReference type="Gene3D" id="2.60.40.4050">
    <property type="match status" value="1"/>
</dbReference>
<evidence type="ECO:0000256" key="1">
    <source>
        <dbReference type="ARBA" id="ARBA00004241"/>
    </source>
</evidence>
<dbReference type="InterPro" id="IPR008640">
    <property type="entry name" value="Adhesin_Head_dom"/>
</dbReference>
<feature type="domain" description="Trimeric autotransporter adhesin YadA-like head" evidence="13">
    <location>
        <begin position="806"/>
        <end position="832"/>
    </location>
</feature>
<dbReference type="Pfam" id="PF03895">
    <property type="entry name" value="YadA_anchor"/>
    <property type="match status" value="1"/>
</dbReference>
<feature type="domain" description="Trimeric autotransporter adhesin YadA-like head" evidence="13">
    <location>
        <begin position="280"/>
        <end position="306"/>
    </location>
</feature>
<dbReference type="SUPFAM" id="SSF54523">
    <property type="entry name" value="Pili subunits"/>
    <property type="match status" value="1"/>
</dbReference>